<evidence type="ECO:0000313" key="3">
    <source>
        <dbReference type="Proteomes" id="UP000316781"/>
    </source>
</evidence>
<comment type="caution">
    <text evidence="2">The sequence shown here is derived from an EMBL/GenBank/DDBJ whole genome shotgun (WGS) entry which is preliminary data.</text>
</comment>
<dbReference type="InterPro" id="IPR035093">
    <property type="entry name" value="RelE/ParE_toxin_dom_sf"/>
</dbReference>
<dbReference type="EMBL" id="VJMF01000042">
    <property type="protein sequence ID" value="TRL33339.1"/>
    <property type="molecule type" value="Genomic_DNA"/>
</dbReference>
<evidence type="ECO:0000313" key="2">
    <source>
        <dbReference type="EMBL" id="TRL33339.1"/>
    </source>
</evidence>
<name>A0A549SUN0_METSR</name>
<dbReference type="Proteomes" id="UP000316781">
    <property type="component" value="Unassembled WGS sequence"/>
</dbReference>
<dbReference type="InterPro" id="IPR007712">
    <property type="entry name" value="RelE/ParE_toxin"/>
</dbReference>
<gene>
    <name evidence="2" type="ORF">FM996_10695</name>
</gene>
<reference evidence="2 3" key="1">
    <citation type="submission" date="2019-07" db="EMBL/GenBank/DDBJ databases">
        <title>Ln-dependent methylotrophs.</title>
        <authorList>
            <person name="Tani A."/>
        </authorList>
    </citation>
    <scope>NUCLEOTIDE SEQUENCE [LARGE SCALE GENOMIC DNA]</scope>
    <source>
        <strain evidence="2 3">SM89A</strain>
    </source>
</reference>
<protein>
    <submittedName>
        <fullName evidence="2">Type II toxin-antitoxin system RelE/ParE family toxin</fullName>
    </submittedName>
</protein>
<evidence type="ECO:0000256" key="1">
    <source>
        <dbReference type="ARBA" id="ARBA00022649"/>
    </source>
</evidence>
<dbReference type="Gene3D" id="3.30.2310.20">
    <property type="entry name" value="RelE-like"/>
    <property type="match status" value="1"/>
</dbReference>
<keyword evidence="1" id="KW-1277">Toxin-antitoxin system</keyword>
<dbReference type="AlphaFoldDB" id="A0A549SUN0"/>
<organism evidence="2 3">
    <name type="scientific">Methylosinus sporium</name>
    <dbReference type="NCBI Taxonomy" id="428"/>
    <lineage>
        <taxon>Bacteria</taxon>
        <taxon>Pseudomonadati</taxon>
        <taxon>Pseudomonadota</taxon>
        <taxon>Alphaproteobacteria</taxon>
        <taxon>Hyphomicrobiales</taxon>
        <taxon>Methylocystaceae</taxon>
        <taxon>Methylosinus</taxon>
    </lineage>
</organism>
<dbReference type="Pfam" id="PF05016">
    <property type="entry name" value="ParE_toxin"/>
    <property type="match status" value="1"/>
</dbReference>
<sequence length="115" mass="13029">MTEAPWRIRLGAEAEREFLRILQYTAETFGPRQTAIYKATLMDALAELTQGPNVAGSVARDEILPGVRTLHLARRGRRRGRHFIMYRVAEGKVVEVLRILHDAMDLARHVPPDIG</sequence>
<dbReference type="RefSeq" id="WP_142862994.1">
    <property type="nucleotide sequence ID" value="NZ_VJMF01000042.1"/>
</dbReference>
<proteinExistence type="predicted"/>
<accession>A0A549SUN0</accession>